<dbReference type="RefSeq" id="WP_174404813.1">
    <property type="nucleotide sequence ID" value="NZ_BLVO01000013.1"/>
</dbReference>
<feature type="domain" description="4Fe-4S ferredoxin-type" evidence="4">
    <location>
        <begin position="230"/>
        <end position="261"/>
    </location>
</feature>
<dbReference type="Pfam" id="PF17179">
    <property type="entry name" value="Fer4_22"/>
    <property type="match status" value="1"/>
</dbReference>
<evidence type="ECO:0000259" key="4">
    <source>
        <dbReference type="PROSITE" id="PS51379"/>
    </source>
</evidence>
<dbReference type="AlphaFoldDB" id="A0A7J0BHD1"/>
<evidence type="ECO:0000256" key="3">
    <source>
        <dbReference type="ARBA" id="ARBA00023014"/>
    </source>
</evidence>
<dbReference type="PROSITE" id="PS51379">
    <property type="entry name" value="4FE4S_FER_2"/>
    <property type="match status" value="2"/>
</dbReference>
<keyword evidence="2" id="KW-0408">Iron</keyword>
<dbReference type="EMBL" id="BLVO01000013">
    <property type="protein sequence ID" value="GFM33130.1"/>
    <property type="molecule type" value="Genomic_DNA"/>
</dbReference>
<dbReference type="InterPro" id="IPR017896">
    <property type="entry name" value="4Fe4S_Fe-S-bd"/>
</dbReference>
<name>A0A7J0BHD1_9BACT</name>
<proteinExistence type="predicted"/>
<gene>
    <name evidence="5" type="ORF">DSM101010T_14950</name>
</gene>
<dbReference type="PANTHER" id="PTHR40447:SF1">
    <property type="entry name" value="ANAEROBIC SULFITE REDUCTASE SUBUNIT A"/>
    <property type="match status" value="1"/>
</dbReference>
<keyword evidence="3" id="KW-0411">Iron-sulfur</keyword>
<evidence type="ECO:0000313" key="5">
    <source>
        <dbReference type="EMBL" id="GFM33130.1"/>
    </source>
</evidence>
<evidence type="ECO:0000313" key="6">
    <source>
        <dbReference type="Proteomes" id="UP000503840"/>
    </source>
</evidence>
<dbReference type="GO" id="GO:0046872">
    <property type="term" value="F:metal ion binding"/>
    <property type="evidence" value="ECO:0007669"/>
    <property type="project" value="UniProtKB-KW"/>
</dbReference>
<dbReference type="PROSITE" id="PS00198">
    <property type="entry name" value="4FE4S_FER_1"/>
    <property type="match status" value="2"/>
</dbReference>
<feature type="domain" description="4Fe-4S ferredoxin-type" evidence="4">
    <location>
        <begin position="308"/>
        <end position="337"/>
    </location>
</feature>
<reference evidence="5 6" key="1">
    <citation type="submission" date="2020-05" db="EMBL/GenBank/DDBJ databases">
        <title>Draft genome sequence of Desulfovibrio sp. strain HN2T.</title>
        <authorList>
            <person name="Ueno A."/>
            <person name="Tamazawa S."/>
            <person name="Tamamura S."/>
            <person name="Murakami T."/>
            <person name="Kiyama T."/>
            <person name="Inomata H."/>
            <person name="Amano Y."/>
            <person name="Miyakawa K."/>
            <person name="Tamaki H."/>
            <person name="Naganuma T."/>
            <person name="Kaneko K."/>
        </authorList>
    </citation>
    <scope>NUCLEOTIDE SEQUENCE [LARGE SCALE GENOMIC DNA]</scope>
    <source>
        <strain evidence="5 6">HN2</strain>
    </source>
</reference>
<keyword evidence="1" id="KW-0479">Metal-binding</keyword>
<evidence type="ECO:0000256" key="1">
    <source>
        <dbReference type="ARBA" id="ARBA00022723"/>
    </source>
</evidence>
<dbReference type="PANTHER" id="PTHR40447">
    <property type="entry name" value="ANAEROBIC SULFITE REDUCTASE SUBUNIT A"/>
    <property type="match status" value="1"/>
</dbReference>
<dbReference type="Proteomes" id="UP000503840">
    <property type="component" value="Unassembled WGS sequence"/>
</dbReference>
<evidence type="ECO:0000256" key="2">
    <source>
        <dbReference type="ARBA" id="ARBA00023004"/>
    </source>
</evidence>
<sequence>MEAKFISQDDTTLWLDELAERHVVLAPMWDNTVVTFRPHVKGRTPVLDRMPVLPPKEGVFPQNEVLLKYKHDKDPENLDRTRVQVKETLPQETAVVVGARPCGTRGMLVFDRVYNCEKIRDPYYVSRRENTLFVTVACTRIESTCFCHDVGSHPADTEGSDVLLVPVKGGYVAEAVTARGEELLKASFFKSAAEKAQEAEGVKQANRAKLPEPHDYVGCGEKLMARFDDMEFWTEQSAKCISCGACTYLCPTCYCFNITDDSVGLSGKRLRTWDNCMSFQFTLEGSGHNPRPTKAHRLRNRVNHKFAYYPELHGVIACCGCGRCIKSCPASVDIRAIVKAAQNHTPKQEEGSDER</sequence>
<dbReference type="SUPFAM" id="SSF46548">
    <property type="entry name" value="alpha-helical ferredoxin"/>
    <property type="match status" value="1"/>
</dbReference>
<accession>A0A7J0BHD1</accession>
<dbReference type="InterPro" id="IPR017900">
    <property type="entry name" value="4Fe4S_Fe_S_CS"/>
</dbReference>
<keyword evidence="6" id="KW-1185">Reference proteome</keyword>
<protein>
    <submittedName>
        <fullName evidence="5">Hydrogenase</fullName>
    </submittedName>
</protein>
<comment type="caution">
    <text evidence="5">The sequence shown here is derived from an EMBL/GenBank/DDBJ whole genome shotgun (WGS) entry which is preliminary data.</text>
</comment>
<organism evidence="5 6">
    <name type="scientific">Desulfovibrio subterraneus</name>
    <dbReference type="NCBI Taxonomy" id="2718620"/>
    <lineage>
        <taxon>Bacteria</taxon>
        <taxon>Pseudomonadati</taxon>
        <taxon>Thermodesulfobacteriota</taxon>
        <taxon>Desulfovibrionia</taxon>
        <taxon>Desulfovibrionales</taxon>
        <taxon>Desulfovibrionaceae</taxon>
        <taxon>Desulfovibrio</taxon>
    </lineage>
</organism>
<dbReference type="GO" id="GO:0051536">
    <property type="term" value="F:iron-sulfur cluster binding"/>
    <property type="evidence" value="ECO:0007669"/>
    <property type="project" value="UniProtKB-KW"/>
</dbReference>